<gene>
    <name evidence="2" type="ORF">RS83_03462</name>
</gene>
<reference evidence="2 3" key="1">
    <citation type="submission" date="2015-02" db="EMBL/GenBank/DDBJ databases">
        <title>Draft genome sequences of ten Microbacterium spp. with emphasis on heavy metal contaminated environments.</title>
        <authorList>
            <person name="Corretto E."/>
        </authorList>
    </citation>
    <scope>NUCLEOTIDE SEQUENCE [LARGE SCALE GENOMIC DNA]</scope>
    <source>
        <strain evidence="2 3">BEL4b</strain>
    </source>
</reference>
<feature type="region of interest" description="Disordered" evidence="1">
    <location>
        <begin position="74"/>
        <end position="95"/>
    </location>
</feature>
<dbReference type="InterPro" id="IPR043777">
    <property type="entry name" value="DUF5719"/>
</dbReference>
<comment type="caution">
    <text evidence="2">The sequence shown here is derived from an EMBL/GenBank/DDBJ whole genome shotgun (WGS) entry which is preliminary data.</text>
</comment>
<dbReference type="EMBL" id="JYIW01000026">
    <property type="protein sequence ID" value="KJL28391.1"/>
    <property type="molecule type" value="Genomic_DNA"/>
</dbReference>
<dbReference type="RefSeq" id="WP_045280653.1">
    <property type="nucleotide sequence ID" value="NZ_CAKKLT010000002.1"/>
</dbReference>
<evidence type="ECO:0000313" key="2">
    <source>
        <dbReference type="EMBL" id="KJL28391.1"/>
    </source>
</evidence>
<evidence type="ECO:0008006" key="4">
    <source>
        <dbReference type="Google" id="ProtNLM"/>
    </source>
</evidence>
<dbReference type="Proteomes" id="UP000033640">
    <property type="component" value="Unassembled WGS sequence"/>
</dbReference>
<name>A0A0F0L9Z8_9MICO</name>
<sequence length="460" mass="45946">MSANRAVRVVATGARLVTGAVVAVACVAGVVAAIHAPWPQVSHEPAQVEVTPLAGDSSLVCNGDLRAIGRDSSDPLAVRSAGTTDLTDGSTTSPLTRSPIRVADVVDAGEAAVLTGAVSGRTAPLIAATESISVSADDLSGFAAIPCGTPRLESWLVGGSVATGTSDIIALTNASEVPATVTLSVYGESRSTRTVIVPATTQVSLALTSVAAGSTAPVVQVTSDGAPVRAVLQSSLVRTLDPAGVDLQDAVAGPQQNPVIAGVQAFAGDGDDADMTVLRLLSPQTATQARVIVRAAGSSTAVNEFTVDLTAALPADVSLSGLAPGSYTLEIDADAPVLSAVRQQDGLGRGTDFAWVTPAPEIDADALFAVPAGPTAVLHLMNTTDDDIAVTLSSADGSSPTEVTVASNRSLDVPVEPRSSYLLKTSGTVHAAVTMAAGGALAGWPVQPSPGAAQSITVYP</sequence>
<dbReference type="OrthoDB" id="3264966at2"/>
<protein>
    <recommendedName>
        <fullName evidence="4">Large extracellular alpha-helical protein</fullName>
    </recommendedName>
</protein>
<dbReference type="PATRIC" id="fig|82380.11.peg.3492"/>
<accession>A0A0F0L9Z8</accession>
<evidence type="ECO:0000313" key="3">
    <source>
        <dbReference type="Proteomes" id="UP000033640"/>
    </source>
</evidence>
<dbReference type="AlphaFoldDB" id="A0A0F0L9Z8"/>
<dbReference type="PROSITE" id="PS51257">
    <property type="entry name" value="PROKAR_LIPOPROTEIN"/>
    <property type="match status" value="1"/>
</dbReference>
<feature type="compositionally biased region" description="Low complexity" evidence="1">
    <location>
        <begin position="82"/>
        <end position="95"/>
    </location>
</feature>
<dbReference type="Pfam" id="PF18986">
    <property type="entry name" value="DUF5719"/>
    <property type="match status" value="1"/>
</dbReference>
<evidence type="ECO:0000256" key="1">
    <source>
        <dbReference type="SAM" id="MobiDB-lite"/>
    </source>
</evidence>
<proteinExistence type="predicted"/>
<organism evidence="2 3">
    <name type="scientific">Microbacterium oxydans</name>
    <dbReference type="NCBI Taxonomy" id="82380"/>
    <lineage>
        <taxon>Bacteria</taxon>
        <taxon>Bacillati</taxon>
        <taxon>Actinomycetota</taxon>
        <taxon>Actinomycetes</taxon>
        <taxon>Micrococcales</taxon>
        <taxon>Microbacteriaceae</taxon>
        <taxon>Microbacterium</taxon>
    </lineage>
</organism>